<evidence type="ECO:0000256" key="1">
    <source>
        <dbReference type="SAM" id="MobiDB-lite"/>
    </source>
</evidence>
<comment type="caution">
    <text evidence="2">The sequence shown here is derived from an EMBL/GenBank/DDBJ whole genome shotgun (WGS) entry which is preliminary data.</text>
</comment>
<evidence type="ECO:0000313" key="2">
    <source>
        <dbReference type="EMBL" id="KAG2217918.1"/>
    </source>
</evidence>
<dbReference type="PANTHER" id="PTHR38702">
    <property type="entry name" value="CALPONIN-HOMOLOGY (CH) DOMAIN-CONTAINING PROTEIN"/>
    <property type="match status" value="1"/>
</dbReference>
<dbReference type="EMBL" id="JAEPRB010000263">
    <property type="protein sequence ID" value="KAG2217918.1"/>
    <property type="molecule type" value="Genomic_DNA"/>
</dbReference>
<dbReference type="PANTHER" id="PTHR38702:SF1">
    <property type="entry name" value="CALPONIN-HOMOLOGY (CH) DOMAIN-CONTAINING PROTEIN"/>
    <property type="match status" value="1"/>
</dbReference>
<gene>
    <name evidence="2" type="ORF">INT45_012581</name>
</gene>
<evidence type="ECO:0000313" key="3">
    <source>
        <dbReference type="Proteomes" id="UP000646827"/>
    </source>
</evidence>
<dbReference type="Proteomes" id="UP000646827">
    <property type="component" value="Unassembled WGS sequence"/>
</dbReference>
<reference evidence="2 3" key="1">
    <citation type="submission" date="2020-12" db="EMBL/GenBank/DDBJ databases">
        <title>Metabolic potential, ecology and presence of endohyphal bacteria is reflected in genomic diversity of Mucoromycotina.</title>
        <authorList>
            <person name="Muszewska A."/>
            <person name="Okrasinska A."/>
            <person name="Steczkiewicz K."/>
            <person name="Drgas O."/>
            <person name="Orlowska M."/>
            <person name="Perlinska-Lenart U."/>
            <person name="Aleksandrzak-Piekarczyk T."/>
            <person name="Szatraj K."/>
            <person name="Zielenkiewicz U."/>
            <person name="Pilsyk S."/>
            <person name="Malc E."/>
            <person name="Mieczkowski P."/>
            <person name="Kruszewska J.S."/>
            <person name="Biernat P."/>
            <person name="Pawlowska J."/>
        </authorList>
    </citation>
    <scope>NUCLEOTIDE SEQUENCE [LARGE SCALE GENOMIC DNA]</scope>
    <source>
        <strain evidence="2 3">CBS 142.35</strain>
    </source>
</reference>
<accession>A0A8H7RY19</accession>
<feature type="region of interest" description="Disordered" evidence="1">
    <location>
        <begin position="1"/>
        <end position="67"/>
    </location>
</feature>
<evidence type="ECO:0008006" key="4">
    <source>
        <dbReference type="Google" id="ProtNLM"/>
    </source>
</evidence>
<dbReference type="SUPFAM" id="SSF47576">
    <property type="entry name" value="Calponin-homology domain, CH-domain"/>
    <property type="match status" value="1"/>
</dbReference>
<dbReference type="CDD" id="cd00014">
    <property type="entry name" value="CH_SF"/>
    <property type="match status" value="1"/>
</dbReference>
<keyword evidence="3" id="KW-1185">Reference proteome</keyword>
<dbReference type="OrthoDB" id="2534759at2759"/>
<feature type="region of interest" description="Disordered" evidence="1">
    <location>
        <begin position="131"/>
        <end position="152"/>
    </location>
</feature>
<name>A0A8H7RY19_9FUNG</name>
<dbReference type="AlphaFoldDB" id="A0A8H7RY19"/>
<organism evidence="2 3">
    <name type="scientific">Circinella minor</name>
    <dbReference type="NCBI Taxonomy" id="1195481"/>
    <lineage>
        <taxon>Eukaryota</taxon>
        <taxon>Fungi</taxon>
        <taxon>Fungi incertae sedis</taxon>
        <taxon>Mucoromycota</taxon>
        <taxon>Mucoromycotina</taxon>
        <taxon>Mucoromycetes</taxon>
        <taxon>Mucorales</taxon>
        <taxon>Lichtheimiaceae</taxon>
        <taxon>Circinella</taxon>
    </lineage>
</organism>
<dbReference type="InterPro" id="IPR036872">
    <property type="entry name" value="CH_dom_sf"/>
</dbReference>
<feature type="compositionally biased region" description="Low complexity" evidence="1">
    <location>
        <begin position="17"/>
        <end position="26"/>
    </location>
</feature>
<protein>
    <recommendedName>
        <fullName evidence="4">Calponin-homology (CH) domain-containing protein</fullName>
    </recommendedName>
</protein>
<sequence>MSHPLDPHPTSSRDSCTSSPVPTSTTTDDDEEFEDFFSKSPPFIPGHNRPFSSPTPDNIIRSASPFGRRYKKPINGIQTKGFARSAKRRSSVLTLGSIERLQNFYARRDLKVNKEGLLGFKRDVVVEEPEDFDDTDDLDQLPTPQAPPPSWRDLDVETDLDVLLSHCFDDIQQTLTQWAMVTGPRQHSSISSRGSHTSNDSNTTDEGFQILPLLDSVTKMINSVKNYTHHRHDLSNHALHKVRHAALDLLESIKSLETRFRKDQEQAEQAVMEGGGLGIGEYTYHTSEFGMLENERKAIHTYLLTVENFAFNPPHHIGSPPAAFSYEIKALMAKTSVEQEETNEDALHLPQPAQQSTTHQGLPDWLQRGTFQDDAIGRYHALLNDNRHNMDGDNSAAQSMDSIPDPHEDRDAFLSYLADGITLCNVYNNIVKRTRRPFGFINKIHSDTKRTYRAIENLRYFTAACSFRFELSFKGFDPSEVARKTDKGLETLENVIVAFCDCVIKELREYTDMTSKQRTLPTNPPVEDFVAEYLEKRLSISEDNTLSLSQ</sequence>
<dbReference type="Gene3D" id="1.10.418.10">
    <property type="entry name" value="Calponin-like domain"/>
    <property type="match status" value="1"/>
</dbReference>
<proteinExistence type="predicted"/>